<dbReference type="CDD" id="cd05157">
    <property type="entry name" value="ETNK_euk"/>
    <property type="match status" value="1"/>
</dbReference>
<evidence type="ECO:0000259" key="6">
    <source>
        <dbReference type="PROSITE" id="PS50172"/>
    </source>
</evidence>
<dbReference type="EC" id="2.7.1.82" evidence="5"/>
<dbReference type="GO" id="GO:0006646">
    <property type="term" value="P:phosphatidylethanolamine biosynthetic process"/>
    <property type="evidence" value="ECO:0007669"/>
    <property type="project" value="TreeGrafter"/>
</dbReference>
<dbReference type="PANTHER" id="PTHR22603:SF66">
    <property type="entry name" value="ETHANOLAMINE KINASE"/>
    <property type="match status" value="1"/>
</dbReference>
<evidence type="ECO:0000256" key="3">
    <source>
        <dbReference type="ARBA" id="ARBA00037883"/>
    </source>
</evidence>
<keyword evidence="1" id="KW-0443">Lipid metabolism</keyword>
<evidence type="ECO:0000256" key="2">
    <source>
        <dbReference type="ARBA" id="ARBA00023264"/>
    </source>
</evidence>
<dbReference type="Gene3D" id="3.90.1200.10">
    <property type="match status" value="1"/>
</dbReference>
<sequence length="565" mass="64503">MEEIKIVRNKPLVLELSRSCPPHSFPVLEFRDVDRAVTDRAVTKHRFFDAPVHTVIFFPKIIIVIETAPRCVRGTEKNPTSVRASDVIGDFAEVAYWILRNKCGKSTKITVGDINASLDLISEKHASHDPRGHPTKFQSLCRVGSGYSIIELEELANKLAPSWLKLRPGQIPPSHLLAKEKPDLWIQPEKSCILQVGSDSELMEPFSLMDYNILVIDECGPDFCPKIVSTQWVFDCFKHKKLMPPLLILVSQIDESLTNITQVPYWFIILIPALETLNVKFKCCLRKKILPPKINTMFYVLTCILHREGYAPRFYATFNNGIAYEFVPGVILDETTCKDQSVFPLVAAMLARFHAIPVDEEEKNNPVLWTRLRKYFSLIPQQYTSEIKRKRFSEKFSRGLAGLEETISFLQRNLESEDLKVVFCHNDLLLANVICSDGSVTFIDYEYAGCSYQAFDIGNHFTEFAGVNNIDFARIPDKDFQHDWLKLYLAEYKSAVGESGPVTEDEIESLYQVVNKFILVSQVFWSTWALVQAEISELDFDFIDYAAMKMADYESRKNSIMPSGS</sequence>
<evidence type="ECO:0000256" key="4">
    <source>
        <dbReference type="ARBA" id="ARBA00038211"/>
    </source>
</evidence>
<evidence type="ECO:0000313" key="8">
    <source>
        <dbReference type="Proteomes" id="UP000479000"/>
    </source>
</evidence>
<dbReference type="PROSITE" id="PS50172">
    <property type="entry name" value="BRCT"/>
    <property type="match status" value="1"/>
</dbReference>
<dbReference type="Proteomes" id="UP000479000">
    <property type="component" value="Unassembled WGS sequence"/>
</dbReference>
<dbReference type="GO" id="GO:0005737">
    <property type="term" value="C:cytoplasm"/>
    <property type="evidence" value="ECO:0007669"/>
    <property type="project" value="TreeGrafter"/>
</dbReference>
<dbReference type="AlphaFoldDB" id="A0A6H5G0C4"/>
<reference evidence="7 8" key="1">
    <citation type="submission" date="2020-02" db="EMBL/GenBank/DDBJ databases">
        <authorList>
            <person name="Ferguson B K."/>
        </authorList>
    </citation>
    <scope>NUCLEOTIDE SEQUENCE [LARGE SCALE GENOMIC DNA]</scope>
</reference>
<keyword evidence="2" id="KW-1208">Phospholipid metabolism</keyword>
<name>A0A6H5G0C4_9HEMI</name>
<dbReference type="SUPFAM" id="SSF56112">
    <property type="entry name" value="Protein kinase-like (PK-like)"/>
    <property type="match status" value="1"/>
</dbReference>
<evidence type="ECO:0000313" key="7">
    <source>
        <dbReference type="EMBL" id="CAA9995439.1"/>
    </source>
</evidence>
<dbReference type="Gene3D" id="2.40.50.140">
    <property type="entry name" value="Nucleic acid-binding proteins"/>
    <property type="match status" value="1"/>
</dbReference>
<feature type="domain" description="BRCT" evidence="6">
    <location>
        <begin position="226"/>
        <end position="250"/>
    </location>
</feature>
<proteinExistence type="inferred from homology"/>
<keyword evidence="1" id="KW-0444">Lipid biosynthesis</keyword>
<dbReference type="InterPro" id="IPR012340">
    <property type="entry name" value="NA-bd_OB-fold"/>
</dbReference>
<organism evidence="7 8">
    <name type="scientific">Nesidiocoris tenuis</name>
    <dbReference type="NCBI Taxonomy" id="355587"/>
    <lineage>
        <taxon>Eukaryota</taxon>
        <taxon>Metazoa</taxon>
        <taxon>Ecdysozoa</taxon>
        <taxon>Arthropoda</taxon>
        <taxon>Hexapoda</taxon>
        <taxon>Insecta</taxon>
        <taxon>Pterygota</taxon>
        <taxon>Neoptera</taxon>
        <taxon>Paraneoptera</taxon>
        <taxon>Hemiptera</taxon>
        <taxon>Heteroptera</taxon>
        <taxon>Panheteroptera</taxon>
        <taxon>Cimicomorpha</taxon>
        <taxon>Miridae</taxon>
        <taxon>Dicyphina</taxon>
        <taxon>Nesidiocoris</taxon>
    </lineage>
</organism>
<evidence type="ECO:0000256" key="5">
    <source>
        <dbReference type="ARBA" id="ARBA00038874"/>
    </source>
</evidence>
<keyword evidence="8" id="KW-1185">Reference proteome</keyword>
<dbReference type="OrthoDB" id="10267235at2759"/>
<evidence type="ECO:0000256" key="1">
    <source>
        <dbReference type="ARBA" id="ARBA00023209"/>
    </source>
</evidence>
<accession>A0A6H5G0C4</accession>
<dbReference type="PANTHER" id="PTHR22603">
    <property type="entry name" value="CHOLINE/ETHANOALAMINE KINASE"/>
    <property type="match status" value="1"/>
</dbReference>
<keyword evidence="1" id="KW-0594">Phospholipid biosynthesis</keyword>
<dbReference type="GO" id="GO:0004305">
    <property type="term" value="F:ethanolamine kinase activity"/>
    <property type="evidence" value="ECO:0007669"/>
    <property type="project" value="UniProtKB-EC"/>
</dbReference>
<gene>
    <name evidence="7" type="ORF">NTEN_LOCUS2230</name>
</gene>
<comment type="pathway">
    <text evidence="3">Phospholipid metabolism; phosphatidylethanolamine biosynthesis; phosphatidylethanolamine from ethanolamine: step 1/3.</text>
</comment>
<comment type="similarity">
    <text evidence="4">Belongs to the choline/ethanolamine kinase family.</text>
</comment>
<dbReference type="Pfam" id="PF01633">
    <property type="entry name" value="Choline_kinase"/>
    <property type="match status" value="1"/>
</dbReference>
<dbReference type="EMBL" id="CADCXU010003306">
    <property type="protein sequence ID" value="CAA9995439.1"/>
    <property type="molecule type" value="Genomic_DNA"/>
</dbReference>
<dbReference type="InterPro" id="IPR001357">
    <property type="entry name" value="BRCT_dom"/>
</dbReference>
<dbReference type="InterPro" id="IPR011009">
    <property type="entry name" value="Kinase-like_dom_sf"/>
</dbReference>
<protein>
    <recommendedName>
        <fullName evidence="5">ethanolamine kinase</fullName>
        <ecNumber evidence="5">2.7.1.82</ecNumber>
    </recommendedName>
</protein>